<feature type="transmembrane region" description="Helical" evidence="2">
    <location>
        <begin position="132"/>
        <end position="157"/>
    </location>
</feature>
<organism evidence="3 5">
    <name type="scientific">Xanthomonas hortorum pv. vitians</name>
    <dbReference type="NCBI Taxonomy" id="83224"/>
    <lineage>
        <taxon>Bacteria</taxon>
        <taxon>Pseudomonadati</taxon>
        <taxon>Pseudomonadota</taxon>
        <taxon>Gammaproteobacteria</taxon>
        <taxon>Lysobacterales</taxon>
        <taxon>Lysobacteraceae</taxon>
        <taxon>Xanthomonas</taxon>
    </lineage>
</organism>
<reference evidence="3 5" key="1">
    <citation type="submission" date="2020-07" db="EMBL/GenBank/DDBJ databases">
        <authorList>
            <person name="Pothier F. J."/>
        </authorList>
    </citation>
    <scope>NUCLEOTIDE SEQUENCE [LARGE SCALE GENOMIC DNA]</scope>
    <source>
        <strain evidence="3 5">CFBP 498</strain>
    </source>
</reference>
<evidence type="ECO:0008006" key="7">
    <source>
        <dbReference type="Google" id="ProtNLM"/>
    </source>
</evidence>
<feature type="region of interest" description="Disordered" evidence="1">
    <location>
        <begin position="1"/>
        <end position="55"/>
    </location>
</feature>
<dbReference type="EMBL" id="JAWMQI010000001">
    <property type="protein sequence ID" value="MDV7246910.1"/>
    <property type="molecule type" value="Genomic_DNA"/>
</dbReference>
<dbReference type="Proteomes" id="UP001187425">
    <property type="component" value="Unassembled WGS sequence"/>
</dbReference>
<feature type="region of interest" description="Disordered" evidence="1">
    <location>
        <begin position="92"/>
        <end position="114"/>
    </location>
</feature>
<evidence type="ECO:0000313" key="4">
    <source>
        <dbReference type="EMBL" id="MDV7246910.1"/>
    </source>
</evidence>
<evidence type="ECO:0000313" key="6">
    <source>
        <dbReference type="Proteomes" id="UP001187425"/>
    </source>
</evidence>
<keyword evidence="2" id="KW-1133">Transmembrane helix</keyword>
<name>A0A6V7D2X6_9XANT</name>
<keyword evidence="2" id="KW-0812">Transmembrane</keyword>
<dbReference type="Proteomes" id="UP000515406">
    <property type="component" value="Chromosome"/>
</dbReference>
<evidence type="ECO:0000313" key="5">
    <source>
        <dbReference type="Proteomes" id="UP000515406"/>
    </source>
</evidence>
<dbReference type="AlphaFoldDB" id="A0A6V7D2X6"/>
<keyword evidence="5" id="KW-1185">Reference proteome</keyword>
<proteinExistence type="predicted"/>
<evidence type="ECO:0000256" key="2">
    <source>
        <dbReference type="SAM" id="Phobius"/>
    </source>
</evidence>
<evidence type="ECO:0000256" key="1">
    <source>
        <dbReference type="SAM" id="MobiDB-lite"/>
    </source>
</evidence>
<gene>
    <name evidence="3" type="ORF">CFBP498_19340</name>
    <name evidence="4" type="ORF">R4K57_00420</name>
</gene>
<sequence>MSQNSGSRHNPKKPTQAHPKQQGVQSSVKPEAALHGAANGQASAQNKAAGDVISPPSSSVTLDPVQFTALVDQVIETLKGAQLEISSTLQSTADGLKGSQPGQPGVFDPTLDKNPLRDEHRKNIEAHRRKRWFAFWGISFISTVFFGMLIAIFWQIISDNYLLFIIGAADKSWQWHILVFLGGALVLAAAVPLSLAMALVKMISDTEKSGDDGGSDLKAPGIELAKAIIDLCRSVTDKLGK</sequence>
<protein>
    <recommendedName>
        <fullName evidence="7">Transmembrane protein</fullName>
    </recommendedName>
</protein>
<reference evidence="4 6" key="2">
    <citation type="submission" date="2023-10" db="EMBL/GenBank/DDBJ databases">
        <title>A new tool for lettuce pathogen research.</title>
        <authorList>
            <person name="Horton K.N."/>
            <person name="Cseke L.J."/>
            <person name="Badiwe M."/>
            <person name="Tesfaye D."/>
            <person name="Klein A."/>
            <person name="Su J."/>
            <person name="Potnis N."/>
            <person name="Gassmann W."/>
        </authorList>
    </citation>
    <scope>NUCLEOTIDE SEQUENCE [LARGE SCALE GENOMIC DNA]</scope>
    <source>
        <strain evidence="4 6">JSKH1901</strain>
    </source>
</reference>
<feature type="compositionally biased region" description="Polar residues" evidence="1">
    <location>
        <begin position="18"/>
        <end position="28"/>
    </location>
</feature>
<accession>A0A6V7D2X6</accession>
<keyword evidence="2" id="KW-0472">Membrane</keyword>
<evidence type="ECO:0000313" key="3">
    <source>
        <dbReference type="EMBL" id="CAD0326663.1"/>
    </source>
</evidence>
<dbReference type="EMBL" id="LR828257">
    <property type="protein sequence ID" value="CAD0326663.1"/>
    <property type="molecule type" value="Genomic_DNA"/>
</dbReference>
<dbReference type="EMBL" id="LR828257">
    <property type="protein sequence ID" value="CAD0326653.1"/>
    <property type="molecule type" value="Genomic_DNA"/>
</dbReference>
<dbReference type="RefSeq" id="WP_180313623.1">
    <property type="nucleotide sequence ID" value="NZ_JAVTRY010000010.1"/>
</dbReference>
<feature type="transmembrane region" description="Helical" evidence="2">
    <location>
        <begin position="177"/>
        <end position="200"/>
    </location>
</feature>